<evidence type="ECO:0000256" key="1">
    <source>
        <dbReference type="ARBA" id="ARBA00000085"/>
    </source>
</evidence>
<dbReference type="PANTHER" id="PTHR45436:SF14">
    <property type="entry name" value="SENSOR PROTEIN QSEC"/>
    <property type="match status" value="1"/>
</dbReference>
<organism evidence="11 12">
    <name type="scientific">Giesbergeria sinuosa</name>
    <dbReference type="NCBI Taxonomy" id="80883"/>
    <lineage>
        <taxon>Bacteria</taxon>
        <taxon>Pseudomonadati</taxon>
        <taxon>Pseudomonadota</taxon>
        <taxon>Betaproteobacteria</taxon>
        <taxon>Burkholderiales</taxon>
        <taxon>Comamonadaceae</taxon>
        <taxon>Giesbergeria</taxon>
    </lineage>
</organism>
<evidence type="ECO:0000313" key="12">
    <source>
        <dbReference type="Proteomes" id="UP001596001"/>
    </source>
</evidence>
<dbReference type="PANTHER" id="PTHR45436">
    <property type="entry name" value="SENSOR HISTIDINE KINASE YKOH"/>
    <property type="match status" value="1"/>
</dbReference>
<evidence type="ECO:0000256" key="2">
    <source>
        <dbReference type="ARBA" id="ARBA00004141"/>
    </source>
</evidence>
<reference evidence="12" key="1">
    <citation type="journal article" date="2019" name="Int. J. Syst. Evol. Microbiol.">
        <title>The Global Catalogue of Microorganisms (GCM) 10K type strain sequencing project: providing services to taxonomists for standard genome sequencing and annotation.</title>
        <authorList>
            <consortium name="The Broad Institute Genomics Platform"/>
            <consortium name="The Broad Institute Genome Sequencing Center for Infectious Disease"/>
            <person name="Wu L."/>
            <person name="Ma J."/>
        </authorList>
    </citation>
    <scope>NUCLEOTIDE SEQUENCE [LARGE SCALE GENOMIC DNA]</scope>
    <source>
        <strain evidence="12">CCUG 49452</strain>
    </source>
</reference>
<dbReference type="InterPro" id="IPR005467">
    <property type="entry name" value="His_kinase_dom"/>
</dbReference>
<proteinExistence type="predicted"/>
<dbReference type="InterPro" id="IPR036890">
    <property type="entry name" value="HATPase_C_sf"/>
</dbReference>
<evidence type="ECO:0000259" key="10">
    <source>
        <dbReference type="PROSITE" id="PS50109"/>
    </source>
</evidence>
<keyword evidence="5" id="KW-0808">Transferase</keyword>
<dbReference type="CDD" id="cd00082">
    <property type="entry name" value="HisKA"/>
    <property type="match status" value="1"/>
</dbReference>
<dbReference type="Pfam" id="PF00512">
    <property type="entry name" value="HisKA"/>
    <property type="match status" value="1"/>
</dbReference>
<evidence type="ECO:0000256" key="9">
    <source>
        <dbReference type="ARBA" id="ARBA00023012"/>
    </source>
</evidence>
<keyword evidence="6" id="KW-0547">Nucleotide-binding</keyword>
<evidence type="ECO:0000256" key="6">
    <source>
        <dbReference type="ARBA" id="ARBA00022741"/>
    </source>
</evidence>
<dbReference type="SUPFAM" id="SSF47384">
    <property type="entry name" value="Homodimeric domain of signal transducing histidine kinase"/>
    <property type="match status" value="1"/>
</dbReference>
<evidence type="ECO:0000256" key="5">
    <source>
        <dbReference type="ARBA" id="ARBA00022679"/>
    </source>
</evidence>
<dbReference type="PROSITE" id="PS50109">
    <property type="entry name" value="HIS_KIN"/>
    <property type="match status" value="1"/>
</dbReference>
<dbReference type="SMART" id="SM00388">
    <property type="entry name" value="HisKA"/>
    <property type="match status" value="1"/>
</dbReference>
<dbReference type="InterPro" id="IPR050428">
    <property type="entry name" value="TCS_sensor_his_kinase"/>
</dbReference>
<evidence type="ECO:0000256" key="8">
    <source>
        <dbReference type="ARBA" id="ARBA00022840"/>
    </source>
</evidence>
<keyword evidence="12" id="KW-1185">Reference proteome</keyword>
<evidence type="ECO:0000256" key="7">
    <source>
        <dbReference type="ARBA" id="ARBA00022777"/>
    </source>
</evidence>
<comment type="subcellular location">
    <subcellularLocation>
        <location evidence="2">Membrane</location>
        <topology evidence="2">Multi-pass membrane protein</topology>
    </subcellularLocation>
</comment>
<keyword evidence="7 11" id="KW-0418">Kinase</keyword>
<evidence type="ECO:0000256" key="3">
    <source>
        <dbReference type="ARBA" id="ARBA00012438"/>
    </source>
</evidence>
<comment type="catalytic activity">
    <reaction evidence="1">
        <text>ATP + protein L-histidine = ADP + protein N-phospho-L-histidine.</text>
        <dbReference type="EC" id="2.7.13.3"/>
    </reaction>
</comment>
<dbReference type="GO" id="GO:0016301">
    <property type="term" value="F:kinase activity"/>
    <property type="evidence" value="ECO:0007669"/>
    <property type="project" value="UniProtKB-KW"/>
</dbReference>
<dbReference type="EC" id="2.7.13.3" evidence="3"/>
<dbReference type="RefSeq" id="WP_382433343.1">
    <property type="nucleotide sequence ID" value="NZ_JBHSHJ010000010.1"/>
</dbReference>
<dbReference type="InterPro" id="IPR036097">
    <property type="entry name" value="HisK_dim/P_sf"/>
</dbReference>
<keyword evidence="9" id="KW-0902">Two-component regulatory system</keyword>
<accession>A0ABV9QES5</accession>
<dbReference type="EMBL" id="JBHSHJ010000010">
    <property type="protein sequence ID" value="MFC4789708.1"/>
    <property type="molecule type" value="Genomic_DNA"/>
</dbReference>
<comment type="caution">
    <text evidence="11">The sequence shown here is derived from an EMBL/GenBank/DDBJ whole genome shotgun (WGS) entry which is preliminary data.</text>
</comment>
<dbReference type="Proteomes" id="UP001596001">
    <property type="component" value="Unassembled WGS sequence"/>
</dbReference>
<protein>
    <recommendedName>
        <fullName evidence="3">histidine kinase</fullName>
        <ecNumber evidence="3">2.7.13.3</ecNumber>
    </recommendedName>
</protein>
<dbReference type="Gene3D" id="3.30.565.10">
    <property type="entry name" value="Histidine kinase-like ATPase, C-terminal domain"/>
    <property type="match status" value="1"/>
</dbReference>
<sequence length="454" mass="49288">MNSQRSLSQRLLLWSLGVLALVWGCFVALAYRTGVHEADELTDGQLASVSALLLNLRTQVQVQAAVMPALATKDNLLLPPRHHDYQQPLSVVQWDAAGRVRWHVGEAPVPPFDSNEGYANLQLGPQAQHWRSFSRWDEARAYKITVLLRLDDRDRLAHDIAGQMVEPGLWLLPVVALALGLAIGRGLRPLHQLSQEVAQLDVQGAKRLEQRHDWQEFDAVVDSINTLLTRQQEALARERQLANEVAHELRTPLAAIVLQAQALGGGLPSAAQAQALESIRTDALRAGHVLQQLLALARTSRGQWHGTASAVDLAALARTVAADYAQAVWQRQDTLAVQGPEALMVQGHTVLLEMALRNLIENALRHTPPATHIEVQCGEATDAQAGPWLQVCDDGARPSAGGAPMPAKPVDSLHLGHEIIARVAQVHGAAFGMVPAPAPLTTCYRLDFPLSASA</sequence>
<gene>
    <name evidence="11" type="ORF">ACFO6X_12035</name>
</gene>
<evidence type="ECO:0000313" key="11">
    <source>
        <dbReference type="EMBL" id="MFC4789708.1"/>
    </source>
</evidence>
<name>A0ABV9QES5_9BURK</name>
<keyword evidence="4" id="KW-0597">Phosphoprotein</keyword>
<dbReference type="Gene3D" id="1.10.287.130">
    <property type="match status" value="1"/>
</dbReference>
<evidence type="ECO:0000256" key="4">
    <source>
        <dbReference type="ARBA" id="ARBA00022553"/>
    </source>
</evidence>
<keyword evidence="8" id="KW-0067">ATP-binding</keyword>
<feature type="domain" description="Histidine kinase" evidence="10">
    <location>
        <begin position="244"/>
        <end position="452"/>
    </location>
</feature>
<dbReference type="SUPFAM" id="SSF55874">
    <property type="entry name" value="ATPase domain of HSP90 chaperone/DNA topoisomerase II/histidine kinase"/>
    <property type="match status" value="1"/>
</dbReference>
<dbReference type="InterPro" id="IPR003661">
    <property type="entry name" value="HisK_dim/P_dom"/>
</dbReference>